<name>C4GN47_9NEIS</name>
<reference evidence="1" key="1">
    <citation type="submission" date="2009-04" db="EMBL/GenBank/DDBJ databases">
        <authorList>
            <person name="Weinstock G."/>
            <person name="Sodergren E."/>
            <person name="Clifton S."/>
            <person name="Fulton L."/>
            <person name="Fulton B."/>
            <person name="Courtney L."/>
            <person name="Fronick C."/>
            <person name="Harrison M."/>
            <person name="Strong C."/>
            <person name="Farmer C."/>
            <person name="Delahaunty K."/>
            <person name="Markovic C."/>
            <person name="Hall O."/>
            <person name="Minx P."/>
            <person name="Tomlinson C."/>
            <person name="Mitreva M."/>
            <person name="Nelson J."/>
            <person name="Hou S."/>
            <person name="Wollam A."/>
            <person name="Pepin K.H."/>
            <person name="Johnson M."/>
            <person name="Bhonagiri V."/>
            <person name="Nash W.E."/>
            <person name="Warren W."/>
            <person name="Chinwalla A."/>
            <person name="Mardis E.R."/>
            <person name="Wilson R.K."/>
        </authorList>
    </citation>
    <scope>NUCLEOTIDE SEQUENCE [LARGE SCALE GENOMIC DNA]</scope>
    <source>
        <strain evidence="1">ATCC 51147</strain>
    </source>
</reference>
<evidence type="ECO:0000313" key="1">
    <source>
        <dbReference type="EMBL" id="EEP66732.1"/>
    </source>
</evidence>
<protein>
    <submittedName>
        <fullName evidence="1">Uncharacterized protein</fullName>
    </submittedName>
</protein>
<keyword evidence="2" id="KW-1185">Reference proteome</keyword>
<dbReference type="EMBL" id="ACJW02000008">
    <property type="protein sequence ID" value="EEP66732.1"/>
    <property type="molecule type" value="Genomic_DNA"/>
</dbReference>
<sequence>MALALGVCGLPSIQSRYCKTVSGCLKRFLGVSGSLRSVAELRSQNGLPLYSSSE</sequence>
<evidence type="ECO:0000313" key="2">
    <source>
        <dbReference type="Proteomes" id="UP000003009"/>
    </source>
</evidence>
<accession>C4GN47</accession>
<proteinExistence type="predicted"/>
<organism evidence="1 2">
    <name type="scientific">Kingella oralis ATCC 51147</name>
    <dbReference type="NCBI Taxonomy" id="629741"/>
    <lineage>
        <taxon>Bacteria</taxon>
        <taxon>Pseudomonadati</taxon>
        <taxon>Pseudomonadota</taxon>
        <taxon>Betaproteobacteria</taxon>
        <taxon>Neisseriales</taxon>
        <taxon>Neisseriaceae</taxon>
        <taxon>Kingella</taxon>
    </lineage>
</organism>
<dbReference type="Proteomes" id="UP000003009">
    <property type="component" value="Unassembled WGS sequence"/>
</dbReference>
<dbReference type="AlphaFoldDB" id="C4GN47"/>
<dbReference type="HOGENOM" id="CLU_3044304_0_0_4"/>
<comment type="caution">
    <text evidence="1">The sequence shown here is derived from an EMBL/GenBank/DDBJ whole genome shotgun (WGS) entry which is preliminary data.</text>
</comment>
<dbReference type="STRING" id="629741.GCWU000324_03136"/>
<gene>
    <name evidence="1" type="ORF">GCWU000324_03136</name>
</gene>